<gene>
    <name evidence="2" type="ORF">NG665_07955</name>
</gene>
<reference evidence="2" key="1">
    <citation type="submission" date="2022-06" db="EMBL/GenBank/DDBJ databases">
        <title>Complete Genome Sequence of Arcanobacterium pinnipediorum strain DSM 28752 isolated from a harbour seal.</title>
        <authorList>
            <person name="Borowiak M."/>
            <person name="Kreitlow A."/>
            <person name="Alssahen M."/>
            <person name="Malorny B."/>
            <person name="Laemmler C."/>
            <person name="Prenger-Berninghoff E."/>
            <person name="Siebert U."/>
            <person name="Ploetz M."/>
            <person name="Abdulmawjood A."/>
        </authorList>
    </citation>
    <scope>NUCLEOTIDE SEQUENCE</scope>
    <source>
        <strain evidence="2">DSM 28752</strain>
    </source>
</reference>
<keyword evidence="3" id="KW-1185">Reference proteome</keyword>
<dbReference type="EMBL" id="CP099547">
    <property type="protein sequence ID" value="USR79296.1"/>
    <property type="molecule type" value="Genomic_DNA"/>
</dbReference>
<protein>
    <submittedName>
        <fullName evidence="2">DMP19 family protein</fullName>
    </submittedName>
</protein>
<dbReference type="Gene3D" id="1.20.1420.60">
    <property type="match status" value="1"/>
</dbReference>
<sequence length="181" mass="20760">MPKSLSHASKHIALTVQSVQRSALEDDLWTVIEPLHWKGNLWGNYAQYEESLSHFTAEQRLLYAMNWLESEVFNGGFYQFFDNPTGQVWSDAYAGFQIIGDDDTVAILDEILLWWGGIPANDWAARRTYLAQLIEADTAGSLDIFDELFADEDIELKRNQKARDWVAKHAEKFVFDGEIVL</sequence>
<evidence type="ECO:0000259" key="1">
    <source>
        <dbReference type="Pfam" id="PF14300"/>
    </source>
</evidence>
<name>A0ABY5AH09_9ACTO</name>
<organism evidence="2 3">
    <name type="scientific">Arcanobacterium pinnipediorum</name>
    <dbReference type="NCBI Taxonomy" id="1503041"/>
    <lineage>
        <taxon>Bacteria</taxon>
        <taxon>Bacillati</taxon>
        <taxon>Actinomycetota</taxon>
        <taxon>Actinomycetes</taxon>
        <taxon>Actinomycetales</taxon>
        <taxon>Actinomycetaceae</taxon>
        <taxon>Arcanobacterium</taxon>
    </lineage>
</organism>
<evidence type="ECO:0000313" key="3">
    <source>
        <dbReference type="Proteomes" id="UP001056109"/>
    </source>
</evidence>
<proteinExistence type="predicted"/>
<evidence type="ECO:0000313" key="2">
    <source>
        <dbReference type="EMBL" id="USR79296.1"/>
    </source>
</evidence>
<dbReference type="RefSeq" id="WP_252673170.1">
    <property type="nucleotide sequence ID" value="NZ_CP099547.1"/>
</dbReference>
<accession>A0ABY5AH09</accession>
<dbReference type="Proteomes" id="UP001056109">
    <property type="component" value="Chromosome"/>
</dbReference>
<dbReference type="Pfam" id="PF14300">
    <property type="entry name" value="DMP19"/>
    <property type="match status" value="1"/>
</dbReference>
<feature type="domain" description="DNA mimic protein DMP19 C-terminal" evidence="1">
    <location>
        <begin position="55"/>
        <end position="169"/>
    </location>
</feature>
<dbReference type="InterPro" id="IPR025402">
    <property type="entry name" value="DMP19_C"/>
</dbReference>